<name>A0ABR0IXL7_9EURO</name>
<accession>A0ABR0IXL7</accession>
<evidence type="ECO:0000313" key="2">
    <source>
        <dbReference type="EMBL" id="KAK5051250.1"/>
    </source>
</evidence>
<evidence type="ECO:0000313" key="3">
    <source>
        <dbReference type="Proteomes" id="UP001345691"/>
    </source>
</evidence>
<evidence type="ECO:0000256" key="1">
    <source>
        <dbReference type="SAM" id="MobiDB-lite"/>
    </source>
</evidence>
<feature type="region of interest" description="Disordered" evidence="1">
    <location>
        <begin position="189"/>
        <end position="250"/>
    </location>
</feature>
<feature type="compositionally biased region" description="Basic residues" evidence="1">
    <location>
        <begin position="70"/>
        <end position="79"/>
    </location>
</feature>
<organism evidence="2 3">
    <name type="scientific">Exophiala sideris</name>
    <dbReference type="NCBI Taxonomy" id="1016849"/>
    <lineage>
        <taxon>Eukaryota</taxon>
        <taxon>Fungi</taxon>
        <taxon>Dikarya</taxon>
        <taxon>Ascomycota</taxon>
        <taxon>Pezizomycotina</taxon>
        <taxon>Eurotiomycetes</taxon>
        <taxon>Chaetothyriomycetidae</taxon>
        <taxon>Chaetothyriales</taxon>
        <taxon>Herpotrichiellaceae</taxon>
        <taxon>Exophiala</taxon>
    </lineage>
</organism>
<dbReference type="Proteomes" id="UP001345691">
    <property type="component" value="Unassembled WGS sequence"/>
</dbReference>
<feature type="compositionally biased region" description="Basic and acidic residues" evidence="1">
    <location>
        <begin position="221"/>
        <end position="250"/>
    </location>
</feature>
<keyword evidence="3" id="KW-1185">Reference proteome</keyword>
<sequence>MSDRQRRHSHDTYIYDDSREPILIEREPQVRKRDRIVHPPPQKLTLGSKLYNLFKLRRKRVSIIEETPVRSRHRERHIRTLSASPSPPPPPHRGPYQIMSPRPGQGDIFVPLPPELPPRHREDKVLVNGKEYRKVKIHKNDRHHHDPHDEDAHPVVLMNGYHRHRDEPDHVRIREPDLRDDLLRHERRERREAEERAERERRRRHEAERAAARAQAEAEAEQERRYREVQRERRDRERRERDRDARDRAHGVVVRDPRDVVVVHRRNTSDALDRAREDFQHIQRREMAEDQLRGRGQRAIMFKDDVFQWRGRSRSRSRERAHRRG</sequence>
<comment type="caution">
    <text evidence="2">The sequence shown here is derived from an EMBL/GenBank/DDBJ whole genome shotgun (WGS) entry which is preliminary data.</text>
</comment>
<dbReference type="EMBL" id="JAVRRF010000034">
    <property type="protein sequence ID" value="KAK5051250.1"/>
    <property type="molecule type" value="Genomic_DNA"/>
</dbReference>
<feature type="region of interest" description="Disordered" evidence="1">
    <location>
        <begin position="67"/>
        <end position="94"/>
    </location>
</feature>
<proteinExistence type="predicted"/>
<gene>
    <name evidence="2" type="ORF">LTR69_010276</name>
</gene>
<reference evidence="2 3" key="1">
    <citation type="submission" date="2023-08" db="EMBL/GenBank/DDBJ databases">
        <title>Black Yeasts Isolated from many extreme environments.</title>
        <authorList>
            <person name="Coleine C."/>
            <person name="Stajich J.E."/>
            <person name="Selbmann L."/>
        </authorList>
    </citation>
    <scope>NUCLEOTIDE SEQUENCE [LARGE SCALE GENOMIC DNA]</scope>
    <source>
        <strain evidence="2 3">CCFEE 6328</strain>
    </source>
</reference>
<feature type="compositionally biased region" description="Basic and acidic residues" evidence="1">
    <location>
        <begin position="189"/>
        <end position="211"/>
    </location>
</feature>
<protein>
    <submittedName>
        <fullName evidence="2">Uncharacterized protein</fullName>
    </submittedName>
</protein>